<sequence>MTTIVQIDGHELSLTLANGLLTISTVGKAGPVPRGGIYLGPLEPEPEPTFIEPDPVAPQPD</sequence>
<dbReference type="EMBL" id="CP046172">
    <property type="protein sequence ID" value="QIS16588.1"/>
    <property type="molecule type" value="Genomic_DNA"/>
</dbReference>
<dbReference type="KEGG" id="nah:F5544_43925"/>
<accession>A0A6G9YTP8</accession>
<dbReference type="AlphaFoldDB" id="A0A6G9YTP8"/>
<dbReference type="Proteomes" id="UP000503540">
    <property type="component" value="Chromosome"/>
</dbReference>
<evidence type="ECO:0000313" key="2">
    <source>
        <dbReference type="EMBL" id="QIS16588.1"/>
    </source>
</evidence>
<feature type="region of interest" description="Disordered" evidence="1">
    <location>
        <begin position="37"/>
        <end position="61"/>
    </location>
</feature>
<proteinExistence type="predicted"/>
<dbReference type="RefSeq" id="WP_167478644.1">
    <property type="nucleotide sequence ID" value="NZ_CP046172.1"/>
</dbReference>
<keyword evidence="3" id="KW-1185">Reference proteome</keyword>
<organism evidence="2 3">
    <name type="scientific">Nocardia arthritidis</name>
    <dbReference type="NCBI Taxonomy" id="228602"/>
    <lineage>
        <taxon>Bacteria</taxon>
        <taxon>Bacillati</taxon>
        <taxon>Actinomycetota</taxon>
        <taxon>Actinomycetes</taxon>
        <taxon>Mycobacteriales</taxon>
        <taxon>Nocardiaceae</taxon>
        <taxon>Nocardia</taxon>
    </lineage>
</organism>
<evidence type="ECO:0000256" key="1">
    <source>
        <dbReference type="SAM" id="MobiDB-lite"/>
    </source>
</evidence>
<evidence type="ECO:0000313" key="3">
    <source>
        <dbReference type="Proteomes" id="UP000503540"/>
    </source>
</evidence>
<protein>
    <submittedName>
        <fullName evidence="2">Uncharacterized protein</fullName>
    </submittedName>
</protein>
<reference evidence="2 3" key="1">
    <citation type="journal article" date="2019" name="ACS Chem. Biol.">
        <title>Identification and Mobilization of a Cryptic Antibiotic Biosynthesis Gene Locus from a Human-Pathogenic Nocardia Isolate.</title>
        <authorList>
            <person name="Herisse M."/>
            <person name="Ishida K."/>
            <person name="Porter J.L."/>
            <person name="Howden B."/>
            <person name="Hertweck C."/>
            <person name="Stinear T.P."/>
            <person name="Pidot S.J."/>
        </authorList>
    </citation>
    <scope>NUCLEOTIDE SEQUENCE [LARGE SCALE GENOMIC DNA]</scope>
    <source>
        <strain evidence="2 3">AUSMDU00012717</strain>
    </source>
</reference>
<name>A0A6G9YTP8_9NOCA</name>
<gene>
    <name evidence="2" type="ORF">F5544_43925</name>
</gene>